<dbReference type="InterPro" id="IPR041718">
    <property type="entry name" value="IS607_transposase-like"/>
</dbReference>
<name>A0A0A6S6J0_9GAMM</name>
<dbReference type="InterPro" id="IPR048046">
    <property type="entry name" value="Transpos_IS607"/>
</dbReference>
<dbReference type="GO" id="GO:0015074">
    <property type="term" value="P:DNA integration"/>
    <property type="evidence" value="ECO:0007669"/>
    <property type="project" value="UniProtKB-KW"/>
</dbReference>
<dbReference type="PROSITE" id="PS00397">
    <property type="entry name" value="RECOMBINASES_1"/>
    <property type="match status" value="1"/>
</dbReference>
<dbReference type="PANTHER" id="PTHR36172:SF1">
    <property type="entry name" value="RESOLVASE-RELATED"/>
    <property type="match status" value="1"/>
</dbReference>
<reference evidence="7 8" key="1">
    <citation type="journal article" date="2016" name="Front. Microbiol.">
        <title>Single-Cell (Meta-)Genomics of a Dimorphic Candidatus Thiomargarita nelsonii Reveals Genomic Plasticity.</title>
        <authorList>
            <person name="Flood B.E."/>
            <person name="Fliss P."/>
            <person name="Jones D.S."/>
            <person name="Dick G.J."/>
            <person name="Jain S."/>
            <person name="Kaster A.K."/>
            <person name="Winkel M."/>
            <person name="Mussmann M."/>
            <person name="Bailey J."/>
        </authorList>
    </citation>
    <scope>NUCLEOTIDE SEQUENCE [LARGE SCALE GENOMIC DNA]</scope>
    <source>
        <strain evidence="7">Hydrate Ridge</strain>
    </source>
</reference>
<dbReference type="InterPro" id="IPR036162">
    <property type="entry name" value="Resolvase-like_N_sf"/>
</dbReference>
<evidence type="ECO:0000259" key="6">
    <source>
        <dbReference type="PROSITE" id="PS51736"/>
    </source>
</evidence>
<organism evidence="7 8">
    <name type="scientific">Candidatus Thiomargarita nelsonii</name>
    <dbReference type="NCBI Taxonomy" id="1003181"/>
    <lineage>
        <taxon>Bacteria</taxon>
        <taxon>Pseudomonadati</taxon>
        <taxon>Pseudomonadota</taxon>
        <taxon>Gammaproteobacteria</taxon>
        <taxon>Thiotrichales</taxon>
        <taxon>Thiotrichaceae</taxon>
        <taxon>Thiomargarita</taxon>
    </lineage>
</organism>
<dbReference type="Proteomes" id="UP000030428">
    <property type="component" value="Unassembled WGS sequence"/>
</dbReference>
<proteinExistence type="predicted"/>
<keyword evidence="8" id="KW-1185">Reference proteome</keyword>
<keyword evidence="2" id="KW-0238">DNA-binding</keyword>
<comment type="caution">
    <text evidence="7">The sequence shown here is derived from an EMBL/GenBank/DDBJ whole genome shotgun (WGS) entry which is preliminary data.</text>
</comment>
<dbReference type="NCBIfam" id="NF033518">
    <property type="entry name" value="transpos_IS607"/>
    <property type="match status" value="1"/>
</dbReference>
<dbReference type="AlphaFoldDB" id="A0A0A6S6J0"/>
<dbReference type="SMART" id="SM00857">
    <property type="entry name" value="Resolvase"/>
    <property type="match status" value="1"/>
</dbReference>
<dbReference type="GO" id="GO:0003677">
    <property type="term" value="F:DNA binding"/>
    <property type="evidence" value="ECO:0007669"/>
    <property type="project" value="UniProtKB-KW"/>
</dbReference>
<dbReference type="EMBL" id="JSZA02000173">
    <property type="protein sequence ID" value="KHD11746.1"/>
    <property type="molecule type" value="Genomic_DNA"/>
</dbReference>
<dbReference type="InterPro" id="IPR006119">
    <property type="entry name" value="Resolv_N"/>
</dbReference>
<dbReference type="Pfam" id="PF00239">
    <property type="entry name" value="Resolvase"/>
    <property type="match status" value="1"/>
</dbReference>
<sequence length="182" mass="20615">MKLSDWAKSQGISYKTAWRWFDEGKLPVPAKQMVTGTILVQTEENQNNTECAIYARVSSSDQKSDIDRQISRVIATVTQQGVAVSKTISEIGSGLNGHRPKLMRLLSDSSIKIIAVEHKDRLMRFGFEYVESALQSQGRRIIVIDNKELKDDLVEDMIAVLTSFCARLYGRSRSLRIKLKKH</sequence>
<dbReference type="InterPro" id="IPR051491">
    <property type="entry name" value="Recombinase/Transposase-rel"/>
</dbReference>
<dbReference type="FunFam" id="3.40.50.1390:FF:000002">
    <property type="entry name" value="ORF1 in transposon ISC1904"/>
    <property type="match status" value="1"/>
</dbReference>
<evidence type="ECO:0000256" key="4">
    <source>
        <dbReference type="PIRSR" id="PIRSR606118-50"/>
    </source>
</evidence>
<dbReference type="PANTHER" id="PTHR36172">
    <property type="match status" value="1"/>
</dbReference>
<keyword evidence="1" id="KW-0229">DNA integration</keyword>
<keyword evidence="3" id="KW-0233">DNA recombination</keyword>
<accession>A0A0A6S6J0</accession>
<evidence type="ECO:0000313" key="8">
    <source>
        <dbReference type="Proteomes" id="UP000030428"/>
    </source>
</evidence>
<dbReference type="CDD" id="cd03769">
    <property type="entry name" value="SR_IS607_transposase_like"/>
    <property type="match status" value="1"/>
</dbReference>
<evidence type="ECO:0000256" key="5">
    <source>
        <dbReference type="PROSITE-ProRule" id="PRU10137"/>
    </source>
</evidence>
<gene>
    <name evidence="7" type="ORF">PN36_27680</name>
</gene>
<dbReference type="GO" id="GO:0000150">
    <property type="term" value="F:DNA strand exchange activity"/>
    <property type="evidence" value="ECO:0007669"/>
    <property type="project" value="InterPro"/>
</dbReference>
<protein>
    <submittedName>
        <fullName evidence="7">Integrase</fullName>
    </submittedName>
</protein>
<evidence type="ECO:0000256" key="3">
    <source>
        <dbReference type="ARBA" id="ARBA00023172"/>
    </source>
</evidence>
<feature type="active site" description="O-(5'-phospho-DNA)-serine intermediate" evidence="4 5">
    <location>
        <position position="58"/>
    </location>
</feature>
<evidence type="ECO:0000313" key="7">
    <source>
        <dbReference type="EMBL" id="KHD11746.1"/>
    </source>
</evidence>
<dbReference type="Gene3D" id="1.10.287.2170">
    <property type="match status" value="1"/>
</dbReference>
<evidence type="ECO:0000256" key="2">
    <source>
        <dbReference type="ARBA" id="ARBA00023125"/>
    </source>
</evidence>
<dbReference type="SUPFAM" id="SSF53041">
    <property type="entry name" value="Resolvase-like"/>
    <property type="match status" value="1"/>
</dbReference>
<dbReference type="PROSITE" id="PS51736">
    <property type="entry name" value="RECOMBINASES_3"/>
    <property type="match status" value="1"/>
</dbReference>
<dbReference type="InterPro" id="IPR006118">
    <property type="entry name" value="Recombinase_CS"/>
</dbReference>
<evidence type="ECO:0000256" key="1">
    <source>
        <dbReference type="ARBA" id="ARBA00022908"/>
    </source>
</evidence>
<feature type="domain" description="Resolvase/invertase-type recombinase catalytic" evidence="6">
    <location>
        <begin position="50"/>
        <end position="182"/>
    </location>
</feature>
<dbReference type="Gene3D" id="3.40.50.1390">
    <property type="entry name" value="Resolvase, N-terminal catalytic domain"/>
    <property type="match status" value="1"/>
</dbReference>